<gene>
    <name evidence="2" type="ORF">FOB44_10135</name>
</gene>
<sequence length="391" mass="43781">MLKKKLLSLAVLLGFINIVWAGNLKIKVYNPGPKAIFPITSTIIYGEKDALLIDAQFQKQYAEQLVKEIKATGKNLKTVFISHSDPDFYFGLDVIRKAFPDVKIISTAQTAYLISASKDEKIAVWKPQLKADAPSEIIIPEAVTSIPELEGNTIEIKQNPEDPAHSFLWIPSLKTVAGGISVSVDSHLWMADTQNVKAIEQWIGQIDAMKALNPEQVVPSHFAKLSLSPRSLDFVKNYLENYKKAVTENQTTPAAVDFMVKKYPELPGKNELEMGVKVFHGEMDWDLKSPYPAIGRKVEADFGTVKFLLDFKDNKTMTFRGISGNSKGSTETVEYTAVEVAKNIFMVYWHEPESGFNVTHVQDYNKHILYTNIAGKDGRFTHLKGTLKVIQ</sequence>
<dbReference type="InterPro" id="IPR001279">
    <property type="entry name" value="Metallo-B-lactamas"/>
</dbReference>
<evidence type="ECO:0000313" key="3">
    <source>
        <dbReference type="Proteomes" id="UP000501570"/>
    </source>
</evidence>
<accession>A0ABX6KT08</accession>
<name>A0ABX6KT08_CHRGL</name>
<dbReference type="Gene3D" id="2.40.128.20">
    <property type="match status" value="1"/>
</dbReference>
<feature type="domain" description="Metallo-beta-lactamase" evidence="1">
    <location>
        <begin position="38"/>
        <end position="221"/>
    </location>
</feature>
<dbReference type="SUPFAM" id="SSF56281">
    <property type="entry name" value="Metallo-hydrolase/oxidoreductase"/>
    <property type="match status" value="1"/>
</dbReference>
<proteinExistence type="predicted"/>
<protein>
    <submittedName>
        <fullName evidence="2">MBL fold metallo-hydrolase</fullName>
    </submittedName>
</protein>
<dbReference type="InterPro" id="IPR053892">
    <property type="entry name" value="MoaF-like"/>
</dbReference>
<dbReference type="Pfam" id="PF22036">
    <property type="entry name" value="MoaF_like"/>
    <property type="match status" value="1"/>
</dbReference>
<dbReference type="InterPro" id="IPR050855">
    <property type="entry name" value="NDM-1-like"/>
</dbReference>
<keyword evidence="3" id="KW-1185">Reference proteome</keyword>
<dbReference type="Gene3D" id="3.60.15.10">
    <property type="entry name" value="Ribonuclease Z/Hydroxyacylglutathione hydrolase-like"/>
    <property type="match status" value="1"/>
</dbReference>
<dbReference type="InterPro" id="IPR012674">
    <property type="entry name" value="Calycin"/>
</dbReference>
<dbReference type="EMBL" id="CP050995">
    <property type="protein sequence ID" value="QIY90994.1"/>
    <property type="molecule type" value="Genomic_DNA"/>
</dbReference>
<dbReference type="PANTHER" id="PTHR42951:SF14">
    <property type="entry name" value="METALLO-BETA-LACTAMASE SUPERFAMILY PROTEIN"/>
    <property type="match status" value="1"/>
</dbReference>
<dbReference type="RefSeq" id="WP_168238443.1">
    <property type="nucleotide sequence ID" value="NZ_CP050995.1"/>
</dbReference>
<organism evidence="2 3">
    <name type="scientific">Chryseobacterium gallinarum</name>
    <dbReference type="NCBI Taxonomy" id="1324352"/>
    <lineage>
        <taxon>Bacteria</taxon>
        <taxon>Pseudomonadati</taxon>
        <taxon>Bacteroidota</taxon>
        <taxon>Flavobacteriia</taxon>
        <taxon>Flavobacteriales</taxon>
        <taxon>Weeksellaceae</taxon>
        <taxon>Chryseobacterium group</taxon>
        <taxon>Chryseobacterium</taxon>
    </lineage>
</organism>
<dbReference type="CDD" id="cd07739">
    <property type="entry name" value="metallo-hydrolase-like_MBL-fold"/>
    <property type="match status" value="1"/>
</dbReference>
<evidence type="ECO:0000259" key="1">
    <source>
        <dbReference type="SMART" id="SM00849"/>
    </source>
</evidence>
<dbReference type="Proteomes" id="UP000501570">
    <property type="component" value="Chromosome"/>
</dbReference>
<dbReference type="Pfam" id="PF00753">
    <property type="entry name" value="Lactamase_B"/>
    <property type="match status" value="1"/>
</dbReference>
<dbReference type="InterPro" id="IPR036866">
    <property type="entry name" value="RibonucZ/Hydroxyglut_hydro"/>
</dbReference>
<dbReference type="SMART" id="SM00849">
    <property type="entry name" value="Lactamase_B"/>
    <property type="match status" value="1"/>
</dbReference>
<evidence type="ECO:0000313" key="2">
    <source>
        <dbReference type="EMBL" id="QIY90994.1"/>
    </source>
</evidence>
<dbReference type="PANTHER" id="PTHR42951">
    <property type="entry name" value="METALLO-BETA-LACTAMASE DOMAIN-CONTAINING"/>
    <property type="match status" value="1"/>
</dbReference>
<reference evidence="2 3" key="1">
    <citation type="submission" date="2019-09" db="EMBL/GenBank/DDBJ databases">
        <title>FDA dAtabase for Regulatory Grade micrObial Sequences (FDA-ARGOS): Supporting development and validation of Infectious Disease Dx tests.</title>
        <authorList>
            <person name="Sciortino C."/>
            <person name="Tallon L."/>
            <person name="Sadzewicz L."/>
            <person name="Vavikolanu K."/>
            <person name="Mehta A."/>
            <person name="Aluvathingal J."/>
            <person name="Nadendla S."/>
            <person name="Nandy P."/>
            <person name="Geyer C."/>
            <person name="Yan Y."/>
            <person name="Sichtig H."/>
        </authorList>
    </citation>
    <scope>NUCLEOTIDE SEQUENCE [LARGE SCALE GENOMIC DNA]</scope>
    <source>
        <strain evidence="2 3">FDAARGOS_636</strain>
    </source>
</reference>